<reference evidence="1 2" key="1">
    <citation type="journal article" date="2012" name="J. Bacteriol.">
        <title>Whole-genome sequences of Bacillus subtilis and close relatives.</title>
        <authorList>
            <person name="Earl A.M."/>
            <person name="Eppinger M."/>
            <person name="Fricke W.F."/>
            <person name="Rosovitz M.J."/>
            <person name="Rasko D.A."/>
            <person name="Daugherty S."/>
            <person name="Losick R."/>
            <person name="Kolter R."/>
            <person name="Ravel J."/>
        </authorList>
    </citation>
    <scope>NUCLEOTIDE SEQUENCE [LARGE SCALE GENOMIC DNA]</scope>
    <source>
        <strain evidence="2">DSM 15029 / JCM 12233 / NBRC 101239 / NRRL B-23049 / TU-B-10</strain>
    </source>
</reference>
<accession>G4NYR9</accession>
<evidence type="ECO:0000313" key="1">
    <source>
        <dbReference type="EMBL" id="AEP87697.1"/>
    </source>
</evidence>
<dbReference type="EMBL" id="CP002905">
    <property type="protein sequence ID" value="AEP87697.1"/>
    <property type="molecule type" value="Genomic_DNA"/>
</dbReference>
<evidence type="ECO:0000313" key="2">
    <source>
        <dbReference type="Proteomes" id="UP000002651"/>
    </source>
</evidence>
<name>G4NYR9_BACS4</name>
<organism evidence="1 2">
    <name type="scientific">Bacillus spizizenii (strain DSM 15029 / JCM 12233 / NBRC 101239 / NRRL B-23049 / TU-B-10)</name>
    <name type="common">Bacillus subtilis subsp. spizizenii</name>
    <dbReference type="NCBI Taxonomy" id="1052585"/>
    <lineage>
        <taxon>Bacteria</taxon>
        <taxon>Bacillati</taxon>
        <taxon>Bacillota</taxon>
        <taxon>Bacilli</taxon>
        <taxon>Bacillales</taxon>
        <taxon>Bacillaceae</taxon>
        <taxon>Bacillus</taxon>
    </lineage>
</organism>
<dbReference type="Proteomes" id="UP000002651">
    <property type="component" value="Chromosome"/>
</dbReference>
<dbReference type="KEGG" id="bst:GYO_3094"/>
<dbReference type="HOGENOM" id="CLU_3229832_0_0_9"/>
<sequence length="43" mass="5158">MVRAGEEKERFVHNKKSNERNALIAYQLIIINDYEQRDSPPRK</sequence>
<gene>
    <name evidence="1" type="ordered locus">GYO_3094</name>
</gene>
<keyword evidence="2" id="KW-1185">Reference proteome</keyword>
<proteinExistence type="predicted"/>
<protein>
    <submittedName>
        <fullName evidence="1">Uncharacterized protein</fullName>
    </submittedName>
</protein>
<dbReference type="AlphaFoldDB" id="G4NYR9"/>